<reference evidence="1 2" key="1">
    <citation type="submission" date="2017-11" db="EMBL/GenBank/DDBJ databases">
        <title>Genome sequence of the bacterial symbiont EPR9N from a vent mussel Bathymodiolus thermophilus.</title>
        <authorList>
            <person name="Won Y.-J."/>
        </authorList>
    </citation>
    <scope>NUCLEOTIDE SEQUENCE [LARGE SCALE GENOMIC DNA]</scope>
    <source>
        <strain evidence="1 2">EPR9N</strain>
    </source>
</reference>
<dbReference type="RefSeq" id="WP_164707680.1">
    <property type="nucleotide sequence ID" value="NZ_CP024634.1"/>
</dbReference>
<dbReference type="KEGG" id="bthg:MS2017_1704"/>
<organism evidence="1 2">
    <name type="scientific">Bathymodiolus thermophilus thioautotrophic gill symbiont</name>
    <dbReference type="NCBI Taxonomy" id="2360"/>
    <lineage>
        <taxon>Bacteria</taxon>
        <taxon>Pseudomonadati</taxon>
        <taxon>Pseudomonadota</taxon>
        <taxon>Gammaproteobacteria</taxon>
        <taxon>sulfur-oxidizing symbionts</taxon>
    </lineage>
</organism>
<evidence type="ECO:0000313" key="1">
    <source>
        <dbReference type="EMBL" id="AYQ57378.1"/>
    </source>
</evidence>
<gene>
    <name evidence="1" type="ORF">MS2017_1704</name>
</gene>
<dbReference type="AlphaFoldDB" id="A0A3G3INQ8"/>
<accession>A0A3G3INQ8</accession>
<sequence>MEVLELSYNSTTTLINKLAKIKSEKDMENTNIIKQCASLVQRELGGGGENKAWLICR</sequence>
<evidence type="ECO:0000313" key="2">
    <source>
        <dbReference type="Proteomes" id="UP000278334"/>
    </source>
</evidence>
<dbReference type="Proteomes" id="UP000278334">
    <property type="component" value="Chromosome"/>
</dbReference>
<protein>
    <submittedName>
        <fullName evidence="1">Uncharacterized protein</fullName>
    </submittedName>
</protein>
<proteinExistence type="predicted"/>
<dbReference type="EMBL" id="CP024634">
    <property type="protein sequence ID" value="AYQ57378.1"/>
    <property type="molecule type" value="Genomic_DNA"/>
</dbReference>
<name>A0A3G3INQ8_9GAMM</name>